<dbReference type="EMBL" id="LR877151">
    <property type="protein sequence ID" value="CAD2216883.1"/>
    <property type="molecule type" value="Genomic_DNA"/>
</dbReference>
<dbReference type="Gene3D" id="2.30.29.70">
    <property type="entry name" value="Proteasomal ubiquitin receptor Rpn13/ADRM1"/>
    <property type="match status" value="1"/>
</dbReference>
<evidence type="ECO:0000313" key="8">
    <source>
        <dbReference type="Proteomes" id="UP000515908"/>
    </source>
</evidence>
<dbReference type="Pfam" id="PF04683">
    <property type="entry name" value="Rpn13_ADRM1_Pru"/>
    <property type="match status" value="1"/>
</dbReference>
<dbReference type="PROSITE" id="PS51917">
    <property type="entry name" value="PRU"/>
    <property type="match status" value="1"/>
</dbReference>
<dbReference type="GO" id="GO:0008541">
    <property type="term" value="C:proteasome regulatory particle, lid subcomplex"/>
    <property type="evidence" value="ECO:0007669"/>
    <property type="project" value="TreeGrafter"/>
</dbReference>
<dbReference type="InterPro" id="IPR006773">
    <property type="entry name" value="Rpn13/ADRM1"/>
</dbReference>
<dbReference type="VEuPathDB" id="TriTrypDB:ADEAN_000436100"/>
<dbReference type="GO" id="GO:0061133">
    <property type="term" value="F:endopeptidase activator activity"/>
    <property type="evidence" value="ECO:0007669"/>
    <property type="project" value="TreeGrafter"/>
</dbReference>
<gene>
    <name evidence="7" type="ORF">ADEAN_000436100</name>
</gene>
<proteinExistence type="predicted"/>
<sequence>MSRSKNSLEFSGGIMTYKNGTVTANPDKGSIILAPSKESGIIQVDWKPRDESKKAQVFKFSRGNTEVVNVAQCADGKVFLLKAKDSTAESDHHFFWFQDRITATTHEERLESIRKMFVPQVKLDEFNKMLVNISSRLQAPEIKLTDILSSPKLGEVLKANSDYFVSKLSQHAARKDLNPSNLVEEVKNPFVYAAAARLQEILNDPVSYQYLCRSFGIQGRPSDGNIRKGVNDLLEDLKKSGK</sequence>
<keyword evidence="3" id="KW-0963">Cytoplasm</keyword>
<keyword evidence="8" id="KW-1185">Reference proteome</keyword>
<dbReference type="PANTHER" id="PTHR12225">
    <property type="entry name" value="ADHESION REGULATING MOLECULE 1 110 KDA CELL MEMBRANE GLYCOPROTEIN"/>
    <property type="match status" value="1"/>
</dbReference>
<feature type="domain" description="Pru" evidence="6">
    <location>
        <begin position="2"/>
        <end position="120"/>
    </location>
</feature>
<keyword evidence="4 7" id="KW-0647">Proteasome</keyword>
<organism evidence="7 8">
    <name type="scientific">Angomonas deanei</name>
    <dbReference type="NCBI Taxonomy" id="59799"/>
    <lineage>
        <taxon>Eukaryota</taxon>
        <taxon>Discoba</taxon>
        <taxon>Euglenozoa</taxon>
        <taxon>Kinetoplastea</taxon>
        <taxon>Metakinetoplastina</taxon>
        <taxon>Trypanosomatida</taxon>
        <taxon>Trypanosomatidae</taxon>
        <taxon>Strigomonadinae</taxon>
        <taxon>Angomonas</taxon>
    </lineage>
</organism>
<protein>
    <submittedName>
        <fullName evidence="7">Proteasome complex subunit Rpn13 ubiquitin receptor, putative</fullName>
    </submittedName>
</protein>
<comment type="subcellular location">
    <subcellularLocation>
        <location evidence="2">Cytoplasm</location>
    </subcellularLocation>
    <subcellularLocation>
        <location evidence="1">Nucleus</location>
    </subcellularLocation>
</comment>
<keyword evidence="5" id="KW-0539">Nucleus</keyword>
<dbReference type="OrthoDB" id="340431at2759"/>
<dbReference type="GO" id="GO:0070628">
    <property type="term" value="F:proteasome binding"/>
    <property type="evidence" value="ECO:0007669"/>
    <property type="project" value="TreeGrafter"/>
</dbReference>
<keyword evidence="7" id="KW-0675">Receptor</keyword>
<evidence type="ECO:0000256" key="3">
    <source>
        <dbReference type="ARBA" id="ARBA00022490"/>
    </source>
</evidence>
<dbReference type="GO" id="GO:0005634">
    <property type="term" value="C:nucleus"/>
    <property type="evidence" value="ECO:0007669"/>
    <property type="project" value="UniProtKB-SubCell"/>
</dbReference>
<evidence type="ECO:0000256" key="5">
    <source>
        <dbReference type="ARBA" id="ARBA00023242"/>
    </source>
</evidence>
<dbReference type="InterPro" id="IPR044868">
    <property type="entry name" value="Rpn13/ADRM1_Pru"/>
</dbReference>
<evidence type="ECO:0000313" key="7">
    <source>
        <dbReference type="EMBL" id="CAD2216883.1"/>
    </source>
</evidence>
<evidence type="ECO:0000256" key="4">
    <source>
        <dbReference type="ARBA" id="ARBA00022942"/>
    </source>
</evidence>
<dbReference type="AlphaFoldDB" id="A0A7G2CDW5"/>
<reference evidence="7 8" key="1">
    <citation type="submission" date="2020-08" db="EMBL/GenBank/DDBJ databases">
        <authorList>
            <person name="Newling K."/>
            <person name="Davey J."/>
            <person name="Forrester S."/>
        </authorList>
    </citation>
    <scope>NUCLEOTIDE SEQUENCE [LARGE SCALE GENOMIC DNA]</scope>
    <source>
        <strain evidence="8">Crithidia deanei Carvalho (ATCC PRA-265)</strain>
    </source>
</reference>
<dbReference type="GO" id="GO:0005737">
    <property type="term" value="C:cytoplasm"/>
    <property type="evidence" value="ECO:0007669"/>
    <property type="project" value="UniProtKB-SubCell"/>
</dbReference>
<evidence type="ECO:0000259" key="6">
    <source>
        <dbReference type="PROSITE" id="PS51917"/>
    </source>
</evidence>
<dbReference type="PANTHER" id="PTHR12225:SF0">
    <property type="entry name" value="PROTEASOMAL UBIQUITIN RECEPTOR ADRM1"/>
    <property type="match status" value="1"/>
</dbReference>
<dbReference type="Proteomes" id="UP000515908">
    <property type="component" value="Chromosome 07"/>
</dbReference>
<dbReference type="InterPro" id="IPR038633">
    <property type="entry name" value="Rpn13/ADRM1_Pru_sf"/>
</dbReference>
<evidence type="ECO:0000256" key="1">
    <source>
        <dbReference type="ARBA" id="ARBA00004123"/>
    </source>
</evidence>
<name>A0A7G2CDW5_9TRYP</name>
<accession>A0A7G2CDW5</accession>
<evidence type="ECO:0000256" key="2">
    <source>
        <dbReference type="ARBA" id="ARBA00004496"/>
    </source>
</evidence>